<keyword evidence="4" id="KW-1185">Reference proteome</keyword>
<dbReference type="Pfam" id="PF07332">
    <property type="entry name" value="Phage_holin_3_6"/>
    <property type="match status" value="1"/>
</dbReference>
<keyword evidence="2" id="KW-0812">Transmembrane</keyword>
<evidence type="ECO:0000256" key="2">
    <source>
        <dbReference type="SAM" id="Phobius"/>
    </source>
</evidence>
<keyword evidence="2" id="KW-1133">Transmembrane helix</keyword>
<keyword evidence="2" id="KW-0472">Membrane</keyword>
<dbReference type="AlphaFoldDB" id="A0A5B2TG04"/>
<feature type="region of interest" description="Disordered" evidence="1">
    <location>
        <begin position="1"/>
        <end position="39"/>
    </location>
</feature>
<feature type="transmembrane region" description="Helical" evidence="2">
    <location>
        <begin position="94"/>
        <end position="119"/>
    </location>
</feature>
<evidence type="ECO:0000256" key="1">
    <source>
        <dbReference type="SAM" id="MobiDB-lite"/>
    </source>
</evidence>
<evidence type="ECO:0000313" key="4">
    <source>
        <dbReference type="Proteomes" id="UP000322110"/>
    </source>
</evidence>
<feature type="transmembrane region" description="Helical" evidence="2">
    <location>
        <begin position="125"/>
        <end position="142"/>
    </location>
</feature>
<organism evidence="3 4">
    <name type="scientific">Teichococcus oryzae</name>
    <dbReference type="NCBI Taxonomy" id="1608942"/>
    <lineage>
        <taxon>Bacteria</taxon>
        <taxon>Pseudomonadati</taxon>
        <taxon>Pseudomonadota</taxon>
        <taxon>Alphaproteobacteria</taxon>
        <taxon>Acetobacterales</taxon>
        <taxon>Roseomonadaceae</taxon>
        <taxon>Roseomonas</taxon>
    </lineage>
</organism>
<proteinExistence type="predicted"/>
<evidence type="ECO:0000313" key="3">
    <source>
        <dbReference type="EMBL" id="KAA2213426.1"/>
    </source>
</evidence>
<dbReference type="EMBL" id="VUKA01000003">
    <property type="protein sequence ID" value="KAA2213426.1"/>
    <property type="molecule type" value="Genomic_DNA"/>
</dbReference>
<dbReference type="Proteomes" id="UP000322110">
    <property type="component" value="Unassembled WGS sequence"/>
</dbReference>
<feature type="compositionally biased region" description="Basic and acidic residues" evidence="1">
    <location>
        <begin position="29"/>
        <end position="39"/>
    </location>
</feature>
<gene>
    <name evidence="3" type="ORF">F0Q34_09280</name>
</gene>
<reference evidence="3 4" key="1">
    <citation type="journal article" date="2015" name="Int. J. Syst. Evol. Microbiol.">
        <title>Roseomonas oryzae sp. nov., isolated from paddy rhizosphere soil.</title>
        <authorList>
            <person name="Ramaprasad E.V."/>
            <person name="Sasikala Ch."/>
            <person name="Ramana Ch.V."/>
        </authorList>
    </citation>
    <scope>NUCLEOTIDE SEQUENCE [LARGE SCALE GENOMIC DNA]</scope>
    <source>
        <strain evidence="3 4">KCTC 42542</strain>
    </source>
</reference>
<accession>A0A5B2TG04</accession>
<name>A0A5B2TG04_9PROT</name>
<sequence>MDRPADAGRVQAGDIAGRHAGRRRGAPAGHRDARQHAWSRHREGLMSLDTQKSVPDLLADLVQQSSSLVRKEVELARTEVGEKVSRVGAGAASIGVAAALLMAGVVILLQAAVALLVSFGLSTPLAGLIVGGVVAIVAYILLRSGINRIKADSLMPTRAAEQISRDATMAKEAVR</sequence>
<dbReference type="InterPro" id="IPR009937">
    <property type="entry name" value="Phage_holin_3_6"/>
</dbReference>
<comment type="caution">
    <text evidence="3">The sequence shown here is derived from an EMBL/GenBank/DDBJ whole genome shotgun (WGS) entry which is preliminary data.</text>
</comment>
<protein>
    <submittedName>
        <fullName evidence="3">Phage holin family protein</fullName>
    </submittedName>
</protein>